<protein>
    <submittedName>
        <fullName evidence="1">Uncharacterized protein</fullName>
    </submittedName>
</protein>
<proteinExistence type="predicted"/>
<keyword evidence="2" id="KW-1185">Reference proteome</keyword>
<evidence type="ECO:0000313" key="2">
    <source>
        <dbReference type="Proteomes" id="UP000571084"/>
    </source>
</evidence>
<evidence type="ECO:0000313" key="1">
    <source>
        <dbReference type="EMBL" id="MBB5198768.1"/>
    </source>
</evidence>
<gene>
    <name evidence="1" type="ORF">HNR39_000578</name>
</gene>
<name>A0A840RP93_9BURK</name>
<dbReference type="AlphaFoldDB" id="A0A840RP93"/>
<comment type="caution">
    <text evidence="1">The sequence shown here is derived from an EMBL/GenBank/DDBJ whole genome shotgun (WGS) entry which is preliminary data.</text>
</comment>
<dbReference type="Proteomes" id="UP000571084">
    <property type="component" value="Unassembled WGS sequence"/>
</dbReference>
<organism evidence="1 2">
    <name type="scientific">Glaciimonas immobilis</name>
    <dbReference type="NCBI Taxonomy" id="728004"/>
    <lineage>
        <taxon>Bacteria</taxon>
        <taxon>Pseudomonadati</taxon>
        <taxon>Pseudomonadota</taxon>
        <taxon>Betaproteobacteria</taxon>
        <taxon>Burkholderiales</taxon>
        <taxon>Oxalobacteraceae</taxon>
        <taxon>Glaciimonas</taxon>
    </lineage>
</organism>
<dbReference type="EMBL" id="JACHHQ010000001">
    <property type="protein sequence ID" value="MBB5198768.1"/>
    <property type="molecule type" value="Genomic_DNA"/>
</dbReference>
<sequence>MGVFVAKKFSQLKSTTNLNRGEKSYFSARKWQLVLIILRKYLRKVSKTYLKMDRELSENEEKLETYAEITHSEKINLTMFAFCLERNVHLSVTATSKI</sequence>
<accession>A0A840RP93</accession>
<reference evidence="1 2" key="1">
    <citation type="submission" date="2020-08" db="EMBL/GenBank/DDBJ databases">
        <title>Genomic Encyclopedia of Type Strains, Phase IV (KMG-IV): sequencing the most valuable type-strain genomes for metagenomic binning, comparative biology and taxonomic classification.</title>
        <authorList>
            <person name="Goeker M."/>
        </authorList>
    </citation>
    <scope>NUCLEOTIDE SEQUENCE [LARGE SCALE GENOMIC DNA]</scope>
    <source>
        <strain evidence="1 2">DSM 23240</strain>
    </source>
</reference>